<name>A0A834H1W1_RHOSS</name>
<reference evidence="1" key="1">
    <citation type="submission" date="2019-11" db="EMBL/GenBank/DDBJ databases">
        <authorList>
            <person name="Liu Y."/>
            <person name="Hou J."/>
            <person name="Li T.-Q."/>
            <person name="Guan C.-H."/>
            <person name="Wu X."/>
            <person name="Wu H.-Z."/>
            <person name="Ling F."/>
            <person name="Zhang R."/>
            <person name="Shi X.-G."/>
            <person name="Ren J.-P."/>
            <person name="Chen E.-F."/>
            <person name="Sun J.-M."/>
        </authorList>
    </citation>
    <scope>NUCLEOTIDE SEQUENCE</scope>
    <source>
        <strain evidence="1">Adult_tree_wgs_1</strain>
        <tissue evidence="1">Leaves</tissue>
    </source>
</reference>
<keyword evidence="2" id="KW-1185">Reference proteome</keyword>
<proteinExistence type="predicted"/>
<sequence length="213" mass="24091">MKSVYICIQKRPTPDLSIGENDFLYEWVVDKDMMMMSSEEEEEEGGGKVKEATAPPGDRCIVGTLTPALERMPLDVQSGSIFVALGSCIYALGGVCPRFSWKWLETGRQRQTLLTRLLSMAESTCSEAQVIFSIPRKNVQSGHTLRFLMMLPAIRGHPYPQRHHFRHNDHLNELFVPPEMYGAHLLPDGRFLLHSVCSIVSYDIQASRLILLL</sequence>
<gene>
    <name evidence="1" type="ORF">RHSIM_Rhsim06G0183500</name>
</gene>
<evidence type="ECO:0000313" key="2">
    <source>
        <dbReference type="Proteomes" id="UP000626092"/>
    </source>
</evidence>
<protein>
    <submittedName>
        <fullName evidence="1">Uncharacterized protein</fullName>
    </submittedName>
</protein>
<comment type="caution">
    <text evidence="1">The sequence shown here is derived from an EMBL/GenBank/DDBJ whole genome shotgun (WGS) entry which is preliminary data.</text>
</comment>
<dbReference type="EMBL" id="WJXA01000006">
    <property type="protein sequence ID" value="KAF7140083.1"/>
    <property type="molecule type" value="Genomic_DNA"/>
</dbReference>
<dbReference type="Proteomes" id="UP000626092">
    <property type="component" value="Unassembled WGS sequence"/>
</dbReference>
<dbReference type="AlphaFoldDB" id="A0A834H1W1"/>
<evidence type="ECO:0000313" key="1">
    <source>
        <dbReference type="EMBL" id="KAF7140083.1"/>
    </source>
</evidence>
<organism evidence="1 2">
    <name type="scientific">Rhododendron simsii</name>
    <name type="common">Sims's rhododendron</name>
    <dbReference type="NCBI Taxonomy" id="118357"/>
    <lineage>
        <taxon>Eukaryota</taxon>
        <taxon>Viridiplantae</taxon>
        <taxon>Streptophyta</taxon>
        <taxon>Embryophyta</taxon>
        <taxon>Tracheophyta</taxon>
        <taxon>Spermatophyta</taxon>
        <taxon>Magnoliopsida</taxon>
        <taxon>eudicotyledons</taxon>
        <taxon>Gunneridae</taxon>
        <taxon>Pentapetalae</taxon>
        <taxon>asterids</taxon>
        <taxon>Ericales</taxon>
        <taxon>Ericaceae</taxon>
        <taxon>Ericoideae</taxon>
        <taxon>Rhodoreae</taxon>
        <taxon>Rhododendron</taxon>
    </lineage>
</organism>
<accession>A0A834H1W1</accession>